<keyword evidence="1" id="KW-0472">Membrane</keyword>
<accession>A0A644YCB6</accession>
<feature type="transmembrane region" description="Helical" evidence="1">
    <location>
        <begin position="6"/>
        <end position="27"/>
    </location>
</feature>
<evidence type="ECO:0000313" key="2">
    <source>
        <dbReference type="EMBL" id="MPM25541.1"/>
    </source>
</evidence>
<name>A0A644YCB6_9ZZZZ</name>
<sequence length="115" mass="13245">MRNYRLSVFVPVPLLILSITITMVSFYHSNNPLTYKQWYLSNNGDKECIEDCDDPYSYIPIETGIDIGYDRMTAMLKEADLDKEVVVAIIDSGVDFRRGFAGCKMGPDWRYRQSS</sequence>
<dbReference type="AlphaFoldDB" id="A0A644YCB6"/>
<gene>
    <name evidence="2" type="ORF">SDC9_72037</name>
</gene>
<evidence type="ECO:0008006" key="3">
    <source>
        <dbReference type="Google" id="ProtNLM"/>
    </source>
</evidence>
<keyword evidence="1" id="KW-0812">Transmembrane</keyword>
<organism evidence="2">
    <name type="scientific">bioreactor metagenome</name>
    <dbReference type="NCBI Taxonomy" id="1076179"/>
    <lineage>
        <taxon>unclassified sequences</taxon>
        <taxon>metagenomes</taxon>
        <taxon>ecological metagenomes</taxon>
    </lineage>
</organism>
<protein>
    <recommendedName>
        <fullName evidence="3">Peptidase S8/S53 domain-containing protein</fullName>
    </recommendedName>
</protein>
<reference evidence="2" key="1">
    <citation type="submission" date="2019-08" db="EMBL/GenBank/DDBJ databases">
        <authorList>
            <person name="Kucharzyk K."/>
            <person name="Murdoch R.W."/>
            <person name="Higgins S."/>
            <person name="Loffler F."/>
        </authorList>
    </citation>
    <scope>NUCLEOTIDE SEQUENCE</scope>
</reference>
<dbReference type="EMBL" id="VSSQ01004521">
    <property type="protein sequence ID" value="MPM25541.1"/>
    <property type="molecule type" value="Genomic_DNA"/>
</dbReference>
<evidence type="ECO:0000256" key="1">
    <source>
        <dbReference type="SAM" id="Phobius"/>
    </source>
</evidence>
<comment type="caution">
    <text evidence="2">The sequence shown here is derived from an EMBL/GenBank/DDBJ whole genome shotgun (WGS) entry which is preliminary data.</text>
</comment>
<proteinExistence type="predicted"/>
<keyword evidence="1" id="KW-1133">Transmembrane helix</keyword>